<gene>
    <name evidence="1" type="ORF">LCGC14_2450030</name>
</gene>
<comment type="caution">
    <text evidence="1">The sequence shown here is derived from an EMBL/GenBank/DDBJ whole genome shotgun (WGS) entry which is preliminary data.</text>
</comment>
<protein>
    <submittedName>
        <fullName evidence="1">Uncharacterized protein</fullName>
    </submittedName>
</protein>
<proteinExistence type="predicted"/>
<organism evidence="1">
    <name type="scientific">marine sediment metagenome</name>
    <dbReference type="NCBI Taxonomy" id="412755"/>
    <lineage>
        <taxon>unclassified sequences</taxon>
        <taxon>metagenomes</taxon>
        <taxon>ecological metagenomes</taxon>
    </lineage>
</organism>
<reference evidence="1" key="1">
    <citation type="journal article" date="2015" name="Nature">
        <title>Complex archaea that bridge the gap between prokaryotes and eukaryotes.</title>
        <authorList>
            <person name="Spang A."/>
            <person name="Saw J.H."/>
            <person name="Jorgensen S.L."/>
            <person name="Zaremba-Niedzwiedzka K."/>
            <person name="Martijn J."/>
            <person name="Lind A.E."/>
            <person name="van Eijk R."/>
            <person name="Schleper C."/>
            <person name="Guy L."/>
            <person name="Ettema T.J."/>
        </authorList>
    </citation>
    <scope>NUCLEOTIDE SEQUENCE</scope>
</reference>
<name>A0A0F9BGS7_9ZZZZ</name>
<evidence type="ECO:0000313" key="1">
    <source>
        <dbReference type="EMBL" id="KKL20985.1"/>
    </source>
</evidence>
<feature type="non-terminal residue" evidence="1">
    <location>
        <position position="1"/>
    </location>
</feature>
<accession>A0A0F9BGS7</accession>
<dbReference type="AlphaFoldDB" id="A0A0F9BGS7"/>
<dbReference type="EMBL" id="LAZR01037895">
    <property type="protein sequence ID" value="KKL20985.1"/>
    <property type="molecule type" value="Genomic_DNA"/>
</dbReference>
<sequence length="24" mass="2826">TEFMRVTSQEFSANYNIDPRFDAS</sequence>